<organism evidence="2">
    <name type="scientific">uncultured Friedmanniella sp</name>
    <dbReference type="NCBI Taxonomy" id="335381"/>
    <lineage>
        <taxon>Bacteria</taxon>
        <taxon>Bacillati</taxon>
        <taxon>Actinomycetota</taxon>
        <taxon>Actinomycetes</taxon>
        <taxon>Propionibacteriales</taxon>
        <taxon>Nocardioidaceae</taxon>
        <taxon>Friedmanniella</taxon>
        <taxon>environmental samples</taxon>
    </lineage>
</organism>
<feature type="compositionally biased region" description="Low complexity" evidence="1">
    <location>
        <begin position="73"/>
        <end position="82"/>
    </location>
</feature>
<dbReference type="EMBL" id="CADCTS010000067">
    <property type="protein sequence ID" value="CAA9290333.1"/>
    <property type="molecule type" value="Genomic_DNA"/>
</dbReference>
<feature type="compositionally biased region" description="Basic and acidic residues" evidence="1">
    <location>
        <begin position="83"/>
        <end position="92"/>
    </location>
</feature>
<dbReference type="AlphaFoldDB" id="A0A6J4JXM8"/>
<evidence type="ECO:0000313" key="2">
    <source>
        <dbReference type="EMBL" id="CAA9290333.1"/>
    </source>
</evidence>
<reference evidence="2" key="1">
    <citation type="submission" date="2020-02" db="EMBL/GenBank/DDBJ databases">
        <authorList>
            <person name="Meier V. D."/>
        </authorList>
    </citation>
    <scope>NUCLEOTIDE SEQUENCE</scope>
    <source>
        <strain evidence="2">AVDCRST_MAG48</strain>
    </source>
</reference>
<gene>
    <name evidence="2" type="ORF">AVDCRST_MAG48-461</name>
</gene>
<sequence>DCHVSRGLGHRRQMPGHRRRPVRRRCRPAARPRPVRGLPGSPRVPRGGARRPHRVGRVGRHDRARAPGPAAPPARGHLVARAAAERPVRRPL</sequence>
<feature type="region of interest" description="Disordered" evidence="1">
    <location>
        <begin position="1"/>
        <end position="92"/>
    </location>
</feature>
<feature type="compositionally biased region" description="Basic residues" evidence="1">
    <location>
        <begin position="8"/>
        <end position="34"/>
    </location>
</feature>
<name>A0A6J4JXM8_9ACTN</name>
<protein>
    <submittedName>
        <fullName evidence="2">Transcriptional regulator, WhiB family</fullName>
    </submittedName>
</protein>
<proteinExistence type="predicted"/>
<evidence type="ECO:0000256" key="1">
    <source>
        <dbReference type="SAM" id="MobiDB-lite"/>
    </source>
</evidence>
<feature type="compositionally biased region" description="Basic residues" evidence="1">
    <location>
        <begin position="48"/>
        <end position="58"/>
    </location>
</feature>
<feature type="compositionally biased region" description="Low complexity" evidence="1">
    <location>
        <begin position="35"/>
        <end position="47"/>
    </location>
</feature>
<accession>A0A6J4JXM8</accession>
<feature type="non-terminal residue" evidence="2">
    <location>
        <position position="92"/>
    </location>
</feature>
<feature type="non-terminal residue" evidence="2">
    <location>
        <position position="1"/>
    </location>
</feature>